<name>A0A7X0JEN3_9SPHN</name>
<dbReference type="Pfam" id="PF11367">
    <property type="entry name" value="Tail_completion_gp17"/>
    <property type="match status" value="1"/>
</dbReference>
<protein>
    <recommendedName>
        <fullName evidence="3">DUF3168 domain-containing protein</fullName>
    </recommendedName>
</protein>
<evidence type="ECO:0008006" key="3">
    <source>
        <dbReference type="Google" id="ProtNLM"/>
    </source>
</evidence>
<dbReference type="InterPro" id="IPR021508">
    <property type="entry name" value="Gp17-like"/>
</dbReference>
<organism evidence="1 2">
    <name type="scientific">Sphingomonas endophytica</name>
    <dbReference type="NCBI Taxonomy" id="869719"/>
    <lineage>
        <taxon>Bacteria</taxon>
        <taxon>Pseudomonadati</taxon>
        <taxon>Pseudomonadota</taxon>
        <taxon>Alphaproteobacteria</taxon>
        <taxon>Sphingomonadales</taxon>
        <taxon>Sphingomonadaceae</taxon>
        <taxon>Sphingomonas</taxon>
    </lineage>
</organism>
<proteinExistence type="predicted"/>
<sequence>MVAAVMRAAVLARLRDRVAVTRVFESAAEKGTVPFLTLREWSESDWGTKDRAGRELRIGVAVRDAGESGARAAALAADAEAALLSLPGLPGWRVVTAVPVRNALLSESAERWSALVDVRVRIMAED</sequence>
<reference evidence="1 2" key="1">
    <citation type="submission" date="2020-08" db="EMBL/GenBank/DDBJ databases">
        <title>The Agave Microbiome: Exploring the role of microbial communities in plant adaptations to desert environments.</title>
        <authorList>
            <person name="Partida-Martinez L.P."/>
        </authorList>
    </citation>
    <scope>NUCLEOTIDE SEQUENCE [LARGE SCALE GENOMIC DNA]</scope>
    <source>
        <strain evidence="1 2">AS3.13</strain>
    </source>
</reference>
<dbReference type="EMBL" id="JACHBT010000019">
    <property type="protein sequence ID" value="MBB6506213.1"/>
    <property type="molecule type" value="Genomic_DNA"/>
</dbReference>
<evidence type="ECO:0000313" key="1">
    <source>
        <dbReference type="EMBL" id="MBB6506213.1"/>
    </source>
</evidence>
<reference evidence="1 2" key="2">
    <citation type="submission" date="2020-08" db="EMBL/GenBank/DDBJ databases">
        <authorList>
            <person name="Partida-Martinez L."/>
            <person name="Huntemann M."/>
            <person name="Clum A."/>
            <person name="Wang J."/>
            <person name="Palaniappan K."/>
            <person name="Ritter S."/>
            <person name="Chen I.-M."/>
            <person name="Stamatis D."/>
            <person name="Reddy T."/>
            <person name="O'Malley R."/>
            <person name="Daum C."/>
            <person name="Shapiro N."/>
            <person name="Ivanova N."/>
            <person name="Kyrpides N."/>
            <person name="Woyke T."/>
        </authorList>
    </citation>
    <scope>NUCLEOTIDE SEQUENCE [LARGE SCALE GENOMIC DNA]</scope>
    <source>
        <strain evidence="1 2">AS3.13</strain>
    </source>
</reference>
<dbReference type="Gene3D" id="3.30.2000.30">
    <property type="match status" value="1"/>
</dbReference>
<dbReference type="AlphaFoldDB" id="A0A7X0JEN3"/>
<comment type="caution">
    <text evidence="1">The sequence shown here is derived from an EMBL/GenBank/DDBJ whole genome shotgun (WGS) entry which is preliminary data.</text>
</comment>
<dbReference type="Proteomes" id="UP000522313">
    <property type="component" value="Unassembled WGS sequence"/>
</dbReference>
<dbReference type="InterPro" id="IPR053745">
    <property type="entry name" value="Viral_Tail_Comp_sf"/>
</dbReference>
<accession>A0A7X0JEN3</accession>
<evidence type="ECO:0000313" key="2">
    <source>
        <dbReference type="Proteomes" id="UP000522313"/>
    </source>
</evidence>
<gene>
    <name evidence="1" type="ORF">F4693_003210</name>
</gene>